<dbReference type="EMBL" id="CP017019">
    <property type="protein sequence ID" value="AOQ23853.1"/>
    <property type="molecule type" value="Genomic_DNA"/>
</dbReference>
<keyword evidence="5" id="KW-1185">Reference proteome</keyword>
<reference evidence="3 5" key="2">
    <citation type="submission" date="2019-05" db="EMBL/GenBank/DDBJ databases">
        <title>Genome sequence of Moorella thermoacetica ATCC 33924.</title>
        <authorList>
            <person name="Poehlein A."/>
            <person name="Bengelsdorf F.R."/>
            <person name="Duerre P."/>
            <person name="Daniel R."/>
        </authorList>
    </citation>
    <scope>NUCLEOTIDE SEQUENCE [LARGE SCALE GENOMIC DNA]</scope>
    <source>
        <strain evidence="3 5">ATCC 33924</strain>
    </source>
</reference>
<name>A0AAC9HHS6_NEOTH</name>
<sequence>MRTAEELRNDALQALRETITAEEVAEIIGVSEWTVYDLARRRVIPHIRVGRRVLFRRSTILTWLEQQEAASLKPEPVQFGKIRKLHA</sequence>
<gene>
    <name evidence="2" type="ORF">Maut_01408</name>
    <name evidence="3" type="ORF">MTAT_04860</name>
</gene>
<evidence type="ECO:0000313" key="2">
    <source>
        <dbReference type="EMBL" id="AOQ23853.1"/>
    </source>
</evidence>
<dbReference type="AlphaFoldDB" id="A0AAC9HHS6"/>
<proteinExistence type="predicted"/>
<dbReference type="RefSeq" id="WP_069589395.1">
    <property type="nucleotide sequence ID" value="NZ_CP017019.1"/>
</dbReference>
<dbReference type="InterPro" id="IPR041657">
    <property type="entry name" value="HTH_17"/>
</dbReference>
<evidence type="ECO:0000313" key="4">
    <source>
        <dbReference type="Proteomes" id="UP000094598"/>
    </source>
</evidence>
<organism evidence="2 4">
    <name type="scientific">Neomoorella thermoacetica</name>
    <name type="common">Clostridium thermoaceticum</name>
    <dbReference type="NCBI Taxonomy" id="1525"/>
    <lineage>
        <taxon>Bacteria</taxon>
        <taxon>Bacillati</taxon>
        <taxon>Bacillota</taxon>
        <taxon>Clostridia</taxon>
        <taxon>Neomoorellales</taxon>
        <taxon>Neomoorellaceae</taxon>
        <taxon>Neomoorella</taxon>
    </lineage>
</organism>
<dbReference type="InterPro" id="IPR010093">
    <property type="entry name" value="SinI_DNA-bd"/>
</dbReference>
<dbReference type="Proteomes" id="UP000322283">
    <property type="component" value="Unassembled WGS sequence"/>
</dbReference>
<evidence type="ECO:0000259" key="1">
    <source>
        <dbReference type="Pfam" id="PF12728"/>
    </source>
</evidence>
<accession>A0AAC9HHS6</accession>
<dbReference type="GO" id="GO:0003677">
    <property type="term" value="F:DNA binding"/>
    <property type="evidence" value="ECO:0007669"/>
    <property type="project" value="InterPro"/>
</dbReference>
<dbReference type="Pfam" id="PF12728">
    <property type="entry name" value="HTH_17"/>
    <property type="match status" value="1"/>
</dbReference>
<dbReference type="InterPro" id="IPR036388">
    <property type="entry name" value="WH-like_DNA-bd_sf"/>
</dbReference>
<protein>
    <submittedName>
        <fullName evidence="2">Helix-turn-helix domain protein</fullName>
    </submittedName>
</protein>
<dbReference type="Proteomes" id="UP000094598">
    <property type="component" value="Chromosome"/>
</dbReference>
<feature type="domain" description="Helix-turn-helix" evidence="1">
    <location>
        <begin position="20"/>
        <end position="67"/>
    </location>
</feature>
<dbReference type="SUPFAM" id="SSF46955">
    <property type="entry name" value="Putative DNA-binding domain"/>
    <property type="match status" value="1"/>
</dbReference>
<dbReference type="Gene3D" id="1.10.10.10">
    <property type="entry name" value="Winged helix-like DNA-binding domain superfamily/Winged helix DNA-binding domain"/>
    <property type="match status" value="1"/>
</dbReference>
<dbReference type="NCBIfam" id="TIGR01764">
    <property type="entry name" value="excise"/>
    <property type="match status" value="1"/>
</dbReference>
<dbReference type="InterPro" id="IPR009061">
    <property type="entry name" value="DNA-bd_dom_put_sf"/>
</dbReference>
<evidence type="ECO:0000313" key="5">
    <source>
        <dbReference type="Proteomes" id="UP000322283"/>
    </source>
</evidence>
<dbReference type="EMBL" id="VCDX01000002">
    <property type="protein sequence ID" value="TYL14257.1"/>
    <property type="molecule type" value="Genomic_DNA"/>
</dbReference>
<reference evidence="2 4" key="1">
    <citation type="submission" date="2016-08" db="EMBL/GenBank/DDBJ databases">
        <title>Moorella thermoacetica DSM 103132.</title>
        <authorList>
            <person name="Jendresen C.B."/>
            <person name="Redl S.M."/>
            <person name="Jensen T.O."/>
            <person name="Nielsen A.T."/>
        </authorList>
    </citation>
    <scope>NUCLEOTIDE SEQUENCE [LARGE SCALE GENOMIC DNA]</scope>
    <source>
        <strain evidence="2 4">DSM 103132</strain>
    </source>
</reference>
<evidence type="ECO:0000313" key="3">
    <source>
        <dbReference type="EMBL" id="TYL14257.1"/>
    </source>
</evidence>